<comment type="caution">
    <text evidence="1">The sequence shown here is derived from an EMBL/GenBank/DDBJ whole genome shotgun (WGS) entry which is preliminary data.</text>
</comment>
<keyword evidence="2" id="KW-1185">Reference proteome</keyword>
<dbReference type="RefSeq" id="WP_191616550.1">
    <property type="nucleotide sequence ID" value="NZ_JACYFG010000007.1"/>
</dbReference>
<gene>
    <name evidence="1" type="ORF">IEN85_07955</name>
</gene>
<name>A0A927F7L3_9BACT</name>
<evidence type="ECO:0000313" key="2">
    <source>
        <dbReference type="Proteomes" id="UP000622317"/>
    </source>
</evidence>
<dbReference type="AlphaFoldDB" id="A0A927F7L3"/>
<accession>A0A927F7L3</accession>
<evidence type="ECO:0000313" key="1">
    <source>
        <dbReference type="EMBL" id="MBD5779425.1"/>
    </source>
</evidence>
<dbReference type="Proteomes" id="UP000622317">
    <property type="component" value="Unassembled WGS sequence"/>
</dbReference>
<sequence>MKTSIYRLLINWYQASDKKLPAWLERACQNVPALSDEKSFGDELTRELRSRPEAFDSMGGESMTSRVLRQIAEEDYEESRDSQASPVFGAWVRNAGLAMAALAVAFAGYRFLDTKSEIADGGEIAVVTPDQTATDGLLEIAEDWKNPLDQEIEYIVSDAKGALGFLANNFVPSSYLKEEA</sequence>
<proteinExistence type="predicted"/>
<organism evidence="1 2">
    <name type="scientific">Pelagicoccus enzymogenes</name>
    <dbReference type="NCBI Taxonomy" id="2773457"/>
    <lineage>
        <taxon>Bacteria</taxon>
        <taxon>Pseudomonadati</taxon>
        <taxon>Verrucomicrobiota</taxon>
        <taxon>Opitutia</taxon>
        <taxon>Puniceicoccales</taxon>
        <taxon>Pelagicoccaceae</taxon>
        <taxon>Pelagicoccus</taxon>
    </lineage>
</organism>
<reference evidence="1" key="1">
    <citation type="submission" date="2020-09" db="EMBL/GenBank/DDBJ databases">
        <title>Pelagicoccus enzymogenes sp. nov. with an EPS production, isolated from marine sediment.</title>
        <authorList>
            <person name="Feng X."/>
        </authorList>
    </citation>
    <scope>NUCLEOTIDE SEQUENCE</scope>
    <source>
        <strain evidence="1">NFK12</strain>
    </source>
</reference>
<dbReference type="EMBL" id="JACYFG010000007">
    <property type="protein sequence ID" value="MBD5779425.1"/>
    <property type="molecule type" value="Genomic_DNA"/>
</dbReference>
<protein>
    <submittedName>
        <fullName evidence="1">Uncharacterized protein</fullName>
    </submittedName>
</protein>